<keyword evidence="5 12" id="KW-0067">ATP-binding</keyword>
<keyword evidence="8" id="KW-0175">Coiled coil</keyword>
<evidence type="ECO:0000256" key="7">
    <source>
        <dbReference type="ARBA" id="ARBA00023136"/>
    </source>
</evidence>
<dbReference type="AlphaFoldDB" id="A0AAE3FF37"/>
<feature type="domain" description="ABC transporter" evidence="10">
    <location>
        <begin position="367"/>
        <end position="602"/>
    </location>
</feature>
<protein>
    <submittedName>
        <fullName evidence="12">ABC transporter ATP-binding protein/permease</fullName>
    </submittedName>
</protein>
<keyword evidence="7 9" id="KW-0472">Membrane</keyword>
<feature type="coiled-coil region" evidence="8">
    <location>
        <begin position="193"/>
        <end position="220"/>
    </location>
</feature>
<dbReference type="CDD" id="cd18540">
    <property type="entry name" value="ABC_6TM_exporter_like"/>
    <property type="match status" value="1"/>
</dbReference>
<name>A0AAE3FF37_9BACT</name>
<evidence type="ECO:0000313" key="13">
    <source>
        <dbReference type="Proteomes" id="UP001139365"/>
    </source>
</evidence>
<feature type="transmembrane region" description="Helical" evidence="9">
    <location>
        <begin position="149"/>
        <end position="172"/>
    </location>
</feature>
<dbReference type="Pfam" id="PF00005">
    <property type="entry name" value="ABC_tran"/>
    <property type="match status" value="1"/>
</dbReference>
<feature type="transmembrane region" description="Helical" evidence="9">
    <location>
        <begin position="70"/>
        <end position="92"/>
    </location>
</feature>
<evidence type="ECO:0000259" key="11">
    <source>
        <dbReference type="PROSITE" id="PS50929"/>
    </source>
</evidence>
<keyword evidence="4" id="KW-0547">Nucleotide-binding</keyword>
<evidence type="ECO:0000256" key="9">
    <source>
        <dbReference type="SAM" id="Phobius"/>
    </source>
</evidence>
<evidence type="ECO:0000256" key="2">
    <source>
        <dbReference type="ARBA" id="ARBA00022448"/>
    </source>
</evidence>
<dbReference type="CDD" id="cd03254">
    <property type="entry name" value="ABCC_Glucan_exporter_like"/>
    <property type="match status" value="1"/>
</dbReference>
<dbReference type="Gene3D" id="3.40.50.300">
    <property type="entry name" value="P-loop containing nucleotide triphosphate hydrolases"/>
    <property type="match status" value="1"/>
</dbReference>
<dbReference type="GO" id="GO:0015421">
    <property type="term" value="F:ABC-type oligopeptide transporter activity"/>
    <property type="evidence" value="ECO:0007669"/>
    <property type="project" value="TreeGrafter"/>
</dbReference>
<dbReference type="InterPro" id="IPR003593">
    <property type="entry name" value="AAA+_ATPase"/>
</dbReference>
<dbReference type="SUPFAM" id="SSF52540">
    <property type="entry name" value="P-loop containing nucleoside triphosphate hydrolases"/>
    <property type="match status" value="1"/>
</dbReference>
<dbReference type="InterPro" id="IPR003439">
    <property type="entry name" value="ABC_transporter-like_ATP-bd"/>
</dbReference>
<evidence type="ECO:0000256" key="3">
    <source>
        <dbReference type="ARBA" id="ARBA00022692"/>
    </source>
</evidence>
<comment type="subcellular location">
    <subcellularLocation>
        <location evidence="1">Cell membrane</location>
        <topology evidence="1">Multi-pass membrane protein</topology>
    </subcellularLocation>
</comment>
<keyword evidence="3 9" id="KW-0812">Transmembrane</keyword>
<organism evidence="12 13">
    <name type="scientific">Candidatus Colimorpha enterica</name>
    <dbReference type="NCBI Taxonomy" id="3083063"/>
    <lineage>
        <taxon>Bacteria</taxon>
        <taxon>Pseudomonadati</taxon>
        <taxon>Bacteroidota</taxon>
        <taxon>Bacteroidia</taxon>
        <taxon>Bacteroidales</taxon>
        <taxon>Candidatus Colimorpha</taxon>
    </lineage>
</organism>
<dbReference type="GO" id="GO:0005524">
    <property type="term" value="F:ATP binding"/>
    <property type="evidence" value="ECO:0007669"/>
    <property type="project" value="UniProtKB-KW"/>
</dbReference>
<dbReference type="InterPro" id="IPR027417">
    <property type="entry name" value="P-loop_NTPase"/>
</dbReference>
<dbReference type="PANTHER" id="PTHR43394:SF1">
    <property type="entry name" value="ATP-BINDING CASSETTE SUB-FAMILY B MEMBER 10, MITOCHONDRIAL"/>
    <property type="match status" value="1"/>
</dbReference>
<feature type="domain" description="ABC transmembrane type-1" evidence="11">
    <location>
        <begin position="39"/>
        <end position="321"/>
    </location>
</feature>
<dbReference type="PANTHER" id="PTHR43394">
    <property type="entry name" value="ATP-DEPENDENT PERMEASE MDL1, MITOCHONDRIAL"/>
    <property type="match status" value="1"/>
</dbReference>
<evidence type="ECO:0000256" key="1">
    <source>
        <dbReference type="ARBA" id="ARBA00004651"/>
    </source>
</evidence>
<evidence type="ECO:0000259" key="10">
    <source>
        <dbReference type="PROSITE" id="PS50893"/>
    </source>
</evidence>
<dbReference type="GO" id="GO:0016887">
    <property type="term" value="F:ATP hydrolysis activity"/>
    <property type="evidence" value="ECO:0007669"/>
    <property type="project" value="InterPro"/>
</dbReference>
<dbReference type="Proteomes" id="UP001139365">
    <property type="component" value="Unassembled WGS sequence"/>
</dbReference>
<dbReference type="InterPro" id="IPR011527">
    <property type="entry name" value="ABC1_TM_dom"/>
</dbReference>
<evidence type="ECO:0000256" key="4">
    <source>
        <dbReference type="ARBA" id="ARBA00022741"/>
    </source>
</evidence>
<evidence type="ECO:0000256" key="6">
    <source>
        <dbReference type="ARBA" id="ARBA00022989"/>
    </source>
</evidence>
<feature type="transmembrane region" description="Helical" evidence="9">
    <location>
        <begin position="258"/>
        <end position="279"/>
    </location>
</feature>
<comment type="caution">
    <text evidence="12">The sequence shown here is derived from an EMBL/GenBank/DDBJ whole genome shotgun (WGS) entry which is preliminary data.</text>
</comment>
<dbReference type="FunFam" id="3.40.50.300:FF:000287">
    <property type="entry name" value="Multidrug ABC transporter ATP-binding protein"/>
    <property type="match status" value="1"/>
</dbReference>
<dbReference type="EMBL" id="JALEMU010000045">
    <property type="protein sequence ID" value="MCI5755181.1"/>
    <property type="molecule type" value="Genomic_DNA"/>
</dbReference>
<dbReference type="Gene3D" id="1.20.1560.10">
    <property type="entry name" value="ABC transporter type 1, transmembrane domain"/>
    <property type="match status" value="1"/>
</dbReference>
<sequence>MNGQTNKTGKKKKEEYVRLPYFGLNRLLPFLKPYRKRLAVMMLLGVVSSAIDIVFPLFQKYALDNYIADGILTGLPYFVGLYILTLAVRVASDFVTTYSATRVEVMINHDLRRTCFDHLQTLSFTYFNQNSVGYIHSRIMSDTSRIGSLVSWVMMDSVWHTTYIIGAVAVMFSINVKLALAVVMIVPLAIVLIALCLNRLTRLNRQLRELNSRISGDYNEGITGAKTIKTLVVEDKITDEFRADTGNMKRTAVRATHFRGVLFSTVSFFSFVALALVLWQGGIITMKQAMEIGTLSVFMSYAQGLMEPLIWVIDAVSTLINTQVNIERVTKLLETKSDVADTPEVIAKYGDTFEPKRENWEKLHGDIEFDDVSFTYPDGNDRVLEHFSLKIAQGTQVAIVGETGAGKSTLVNLVCRFFEPSEGRILIDGRDARERSQLWLHSNIGYVLQSPHLFSGTVRDNLRYGKPDATDEEIYEALRTVSADKVVEKMDKGLDSEVGEGGDLLSTGEKQLLSFARAIIADPRILVLDEATSSVDTMTEEIIRKAMGKVTAGRTSFIIAHRLSTVRDADVIIVVRDGKIVERGRHAELMKARGYYCGLYTRQIEKEAAEAVL</sequence>
<accession>A0AAE3FF37</accession>
<dbReference type="PROSITE" id="PS50893">
    <property type="entry name" value="ABC_TRANSPORTER_2"/>
    <property type="match status" value="1"/>
</dbReference>
<keyword evidence="2" id="KW-0813">Transport</keyword>
<dbReference type="SUPFAM" id="SSF90123">
    <property type="entry name" value="ABC transporter transmembrane region"/>
    <property type="match status" value="1"/>
</dbReference>
<dbReference type="InterPro" id="IPR036640">
    <property type="entry name" value="ABC1_TM_sf"/>
</dbReference>
<dbReference type="PROSITE" id="PS50929">
    <property type="entry name" value="ABC_TM1F"/>
    <property type="match status" value="1"/>
</dbReference>
<proteinExistence type="predicted"/>
<gene>
    <name evidence="12" type="ORF">MR241_02665</name>
</gene>
<dbReference type="InterPro" id="IPR039421">
    <property type="entry name" value="Type_1_exporter"/>
</dbReference>
<feature type="transmembrane region" description="Helical" evidence="9">
    <location>
        <begin position="38"/>
        <end position="58"/>
    </location>
</feature>
<evidence type="ECO:0000256" key="5">
    <source>
        <dbReference type="ARBA" id="ARBA00022840"/>
    </source>
</evidence>
<evidence type="ECO:0000256" key="8">
    <source>
        <dbReference type="SAM" id="Coils"/>
    </source>
</evidence>
<reference evidence="12 13" key="1">
    <citation type="submission" date="2022-03" db="EMBL/GenBank/DDBJ databases">
        <title>Metagenome-assembled genomes from swine fecal metagenomes.</title>
        <authorList>
            <person name="Holman D.B."/>
            <person name="Kommadath A."/>
        </authorList>
    </citation>
    <scope>NUCLEOTIDE SEQUENCE [LARGE SCALE GENOMIC DNA]</scope>
    <source>
        <strain evidence="12">SUG147</strain>
    </source>
</reference>
<dbReference type="Pfam" id="PF00664">
    <property type="entry name" value="ABC_membrane"/>
    <property type="match status" value="1"/>
</dbReference>
<feature type="transmembrane region" description="Helical" evidence="9">
    <location>
        <begin position="178"/>
        <end position="198"/>
    </location>
</feature>
<keyword evidence="6 9" id="KW-1133">Transmembrane helix</keyword>
<dbReference type="SMART" id="SM00382">
    <property type="entry name" value="AAA"/>
    <property type="match status" value="1"/>
</dbReference>
<evidence type="ECO:0000313" key="12">
    <source>
        <dbReference type="EMBL" id="MCI5755181.1"/>
    </source>
</evidence>
<dbReference type="GO" id="GO:0005886">
    <property type="term" value="C:plasma membrane"/>
    <property type="evidence" value="ECO:0007669"/>
    <property type="project" value="UniProtKB-SubCell"/>
</dbReference>